<proteinExistence type="predicted"/>
<protein>
    <submittedName>
        <fullName evidence="1">Acyl-phosphate glycerol 3-phosphate acyltransferase</fullName>
    </submittedName>
</protein>
<dbReference type="RefSeq" id="WP_122972731.1">
    <property type="nucleotide sequence ID" value="NZ_RHLQ01000034.1"/>
</dbReference>
<sequence length="76" mass="8417">MNQTKINPAVLRLLVIFPNVLSYMLLLGVIIYIITNFAALKAANGLTFWLILVIILGPIAIYTTYSIVKRIKAGVL</sequence>
<gene>
    <name evidence="1" type="ORF">EC501_12970</name>
</gene>
<accession>A0A3M8H6D1</accession>
<comment type="caution">
    <text evidence="1">The sequence shown here is derived from an EMBL/GenBank/DDBJ whole genome shotgun (WGS) entry which is preliminary data.</text>
</comment>
<dbReference type="AlphaFoldDB" id="A0A3M8H6D1"/>
<dbReference type="Proteomes" id="UP000279909">
    <property type="component" value="Unassembled WGS sequence"/>
</dbReference>
<keyword evidence="1" id="KW-0012">Acyltransferase</keyword>
<dbReference type="EMBL" id="RHLQ01000034">
    <property type="protein sequence ID" value="RNC97953.1"/>
    <property type="molecule type" value="Genomic_DNA"/>
</dbReference>
<dbReference type="OrthoDB" id="2454296at2"/>
<evidence type="ECO:0000313" key="1">
    <source>
        <dbReference type="EMBL" id="RNC97953.1"/>
    </source>
</evidence>
<evidence type="ECO:0000313" key="2">
    <source>
        <dbReference type="Proteomes" id="UP000279909"/>
    </source>
</evidence>
<dbReference type="GO" id="GO:0016746">
    <property type="term" value="F:acyltransferase activity"/>
    <property type="evidence" value="ECO:0007669"/>
    <property type="project" value="UniProtKB-KW"/>
</dbReference>
<name>A0A3M8H6D1_9BACI</name>
<reference evidence="1 2" key="1">
    <citation type="journal article" date="2014" name="Int. J. Syst. Evol. Microbiol.">
        <title>Lysinibacillus halotolerans sp. nov., isolated from saline-alkaline soil.</title>
        <authorList>
            <person name="Kong D."/>
            <person name="Wang Y."/>
            <person name="Zhao B."/>
            <person name="Li Y."/>
            <person name="Song J."/>
            <person name="Zhai Y."/>
            <person name="Zhang C."/>
            <person name="Wang H."/>
            <person name="Chen X."/>
            <person name="Zhao B."/>
            <person name="Ruan Z."/>
        </authorList>
    </citation>
    <scope>NUCLEOTIDE SEQUENCE [LARGE SCALE GENOMIC DNA]</scope>
    <source>
        <strain evidence="1 2">MCCC 1A12703</strain>
    </source>
</reference>
<keyword evidence="1" id="KW-0808">Transferase</keyword>
<keyword evidence="2" id="KW-1185">Reference proteome</keyword>
<organism evidence="1 2">
    <name type="scientific">Lysinibacillus halotolerans</name>
    <dbReference type="NCBI Taxonomy" id="1368476"/>
    <lineage>
        <taxon>Bacteria</taxon>
        <taxon>Bacillati</taxon>
        <taxon>Bacillota</taxon>
        <taxon>Bacilli</taxon>
        <taxon>Bacillales</taxon>
        <taxon>Bacillaceae</taxon>
        <taxon>Lysinibacillus</taxon>
    </lineage>
</organism>